<dbReference type="Gene3D" id="2.30.30.40">
    <property type="entry name" value="SH3 Domains"/>
    <property type="match status" value="1"/>
</dbReference>
<evidence type="ECO:0000313" key="6">
    <source>
        <dbReference type="Proteomes" id="UP000639338"/>
    </source>
</evidence>
<keyword evidence="4" id="KW-1133">Transmembrane helix</keyword>
<dbReference type="GO" id="GO:0009306">
    <property type="term" value="P:protein secretion"/>
    <property type="evidence" value="ECO:0007669"/>
    <property type="project" value="TreeGrafter"/>
</dbReference>
<evidence type="ECO:0000256" key="4">
    <source>
        <dbReference type="SAM" id="Phobius"/>
    </source>
</evidence>
<reference evidence="5 6" key="1">
    <citation type="submission" date="2020-08" db="EMBL/GenBank/DDBJ databases">
        <title>Aphidius gifuensis genome sequencing and assembly.</title>
        <authorList>
            <person name="Du Z."/>
        </authorList>
    </citation>
    <scope>NUCLEOTIDE SEQUENCE [LARGE SCALE GENOMIC DNA]</scope>
    <source>
        <strain evidence="5">YNYX2018</strain>
        <tissue evidence="5">Adults</tissue>
    </source>
</reference>
<feature type="coiled-coil region" evidence="2">
    <location>
        <begin position="944"/>
        <end position="1006"/>
    </location>
</feature>
<organism evidence="5 6">
    <name type="scientific">Aphidius gifuensis</name>
    <name type="common">Parasitoid wasp</name>
    <dbReference type="NCBI Taxonomy" id="684658"/>
    <lineage>
        <taxon>Eukaryota</taxon>
        <taxon>Metazoa</taxon>
        <taxon>Ecdysozoa</taxon>
        <taxon>Arthropoda</taxon>
        <taxon>Hexapoda</taxon>
        <taxon>Insecta</taxon>
        <taxon>Pterygota</taxon>
        <taxon>Neoptera</taxon>
        <taxon>Endopterygota</taxon>
        <taxon>Hymenoptera</taxon>
        <taxon>Apocrita</taxon>
        <taxon>Ichneumonoidea</taxon>
        <taxon>Braconidae</taxon>
        <taxon>Aphidiinae</taxon>
        <taxon>Aphidius</taxon>
    </lineage>
</organism>
<dbReference type="GO" id="GO:0006888">
    <property type="term" value="P:endoplasmic reticulum to Golgi vesicle-mediated transport"/>
    <property type="evidence" value="ECO:0007669"/>
    <property type="project" value="TreeGrafter"/>
</dbReference>
<dbReference type="PANTHER" id="PTHR23158:SF33">
    <property type="entry name" value="TRANSPORT AND GOLGI ORGANIZATION PROTEIN 1"/>
    <property type="match status" value="1"/>
</dbReference>
<dbReference type="SUPFAM" id="SSF50044">
    <property type="entry name" value="SH3-domain"/>
    <property type="match status" value="1"/>
</dbReference>
<feature type="region of interest" description="Disordered" evidence="3">
    <location>
        <begin position="1179"/>
        <end position="1323"/>
    </location>
</feature>
<dbReference type="GO" id="GO:0005789">
    <property type="term" value="C:endoplasmic reticulum membrane"/>
    <property type="evidence" value="ECO:0007669"/>
    <property type="project" value="TreeGrafter"/>
</dbReference>
<accession>A0A834Y5C3</accession>
<feature type="transmembrane region" description="Helical" evidence="4">
    <location>
        <begin position="7"/>
        <end position="24"/>
    </location>
</feature>
<dbReference type="InterPro" id="IPR051500">
    <property type="entry name" value="cTAGE_MIA/OTOR"/>
</dbReference>
<keyword evidence="6" id="KW-1185">Reference proteome</keyword>
<dbReference type="GO" id="GO:0035459">
    <property type="term" value="P:vesicle cargo loading"/>
    <property type="evidence" value="ECO:0007669"/>
    <property type="project" value="TreeGrafter"/>
</dbReference>
<dbReference type="EMBL" id="JACMRX010000001">
    <property type="protein sequence ID" value="KAF7997072.1"/>
    <property type="molecule type" value="Genomic_DNA"/>
</dbReference>
<keyword evidence="4" id="KW-0472">Membrane</keyword>
<proteinExistence type="predicted"/>
<feature type="coiled-coil region" evidence="2">
    <location>
        <begin position="1042"/>
        <end position="1115"/>
    </location>
</feature>
<dbReference type="InterPro" id="IPR036028">
    <property type="entry name" value="SH3-like_dom_sf"/>
</dbReference>
<feature type="coiled-coil region" evidence="2">
    <location>
        <begin position="763"/>
        <end position="797"/>
    </location>
</feature>
<keyword evidence="4" id="KW-0812">Transmembrane</keyword>
<dbReference type="OrthoDB" id="6627676at2759"/>
<dbReference type="PANTHER" id="PTHR23158">
    <property type="entry name" value="MELANOMA INHIBITORY ACTIVITY-RELATED"/>
    <property type="match status" value="1"/>
</dbReference>
<evidence type="ECO:0008006" key="7">
    <source>
        <dbReference type="Google" id="ProtNLM"/>
    </source>
</evidence>
<evidence type="ECO:0000256" key="2">
    <source>
        <dbReference type="SAM" id="Coils"/>
    </source>
</evidence>
<gene>
    <name evidence="5" type="ORF">HCN44_005349</name>
</gene>
<sequence length="1323" mass="149712">MGLLTKIVPYLLFIIFIILCNIILPSTSAISDKRLCYDPHCEVIVSVARTVTPYYSNDPDILSFDANVHVDVFSKSAGIRKDLWGVKINGKRGYAPIKLLHEKKVIQRELQHEVDTELSTNNEINSNNDNENSKVFPSYEVIHGTTVYDAVEDETKKNINYATQVPNDTATQETPVLTVHPNQLSTSEATAFQSSSSVENIDLENNIVTTPTSVLEDVEQSTIKENSIDNLIDNKQPVEKLDNVEQVETEELNVVIEKNNTDVGVDDIQNEDINKDENIMVEMEKKNPDDELLDNSKNVEEINNDIVDKKIEESVIEISETSEDMVANAFQKVSALFDSFTTTETPQIEPQVEINEPIDDNKLLENIIEVINVTTEIPVQEIINDDTQNNVVTEINKTEEFENNNESVDVASELIDNNNNDNIIQVAEDIVNDNSTSHGQPDIYKTDDLTGPSQNVIESKLNINEFPGNRNLLNVGDLNQNEDVSTENIETTTETYISTPIEEVQQTVQPTQESEINNDKIVEIESPVVDIEIPVTEMPTVEVPVTELPITEVPVTEEPITEVPITEVPITETPITQVPVIEVPVTEVPTTEVPVLEEIVTEIPYQDIDTIVNETSSINDETENIIYPVEEEIKIKQPERLPQHFYGKHVHPEQPAEKSQIKSEFTVVDDDIETIDPIKFTKNYWETFSYIGLTAFTTLIFSLGYYYIENTRRDGQLIAKINKLEQKLIVATKECSDMDEILKKTTIKLDAFESKSFDSNEIVASLKADLESANQSKIELEDQVAALEKDLEVATDSGLELERMLREFLESKNTENPITKSVEDLQTRLNAQQAANESLTNSLQLKIQENESLVNDLALATQKCEQLEVETTRLNEELKNIKQTKKSVEEKLSLKVSKLEEQIKILNNENTNNRIQLNLKQIELDDVIEQSKASKTDLKKLFDLSKIKAEAIQVAEERDELKIKLSEIEGAHQSLEEHMKIIKEEVVSLGEQCKLAEKEKKDAETKLEVLSKFFKEKEAERQKEEALWLNKQGEVSSTIDRLHTLQNEVQIYKQQIETLKHEIIDQEKEYKLQITNLEAKSHEQWVIARQNERRLEESKAESAQLRNRLTMMERNINDTDSDIKVHRMETNGDTTYMGADTSSSPIMFSGPGNIPPPPFPSYFMGPPLPPFMPPLPGMPLFDVGQRPPPLGGRLSSPPPMPHPSSGRYDNHGTPPPPLSPSSNDFMPLPPPSSSSFHKNIHHSFGNDRNQPPHLPGPPWGDDLLPPLPHPPRNNSGFHPFHRDQRNRDHRGRKRFSKVREFWSTMEGGHNNPNAHSNNNNTSN</sequence>
<keyword evidence="1 2" id="KW-0175">Coiled coil</keyword>
<comment type="caution">
    <text evidence="5">The sequence shown here is derived from an EMBL/GenBank/DDBJ whole genome shotgun (WGS) entry which is preliminary data.</text>
</comment>
<feature type="coiled-coil region" evidence="2">
    <location>
        <begin position="822"/>
        <end position="916"/>
    </location>
</feature>
<dbReference type="GO" id="GO:0070971">
    <property type="term" value="C:endoplasmic reticulum exit site"/>
    <property type="evidence" value="ECO:0007669"/>
    <property type="project" value="TreeGrafter"/>
</dbReference>
<name>A0A834Y5C3_APHGI</name>
<protein>
    <recommendedName>
        <fullName evidence="7">Transport and Golgi organization protein 1</fullName>
    </recommendedName>
</protein>
<feature type="compositionally biased region" description="Pro residues" evidence="3">
    <location>
        <begin position="1186"/>
        <end position="1202"/>
    </location>
</feature>
<evidence type="ECO:0000256" key="1">
    <source>
        <dbReference type="ARBA" id="ARBA00023054"/>
    </source>
</evidence>
<evidence type="ECO:0000256" key="3">
    <source>
        <dbReference type="SAM" id="MobiDB-lite"/>
    </source>
</evidence>
<evidence type="ECO:0000313" key="5">
    <source>
        <dbReference type="EMBL" id="KAF7997072.1"/>
    </source>
</evidence>
<feature type="compositionally biased region" description="Low complexity" evidence="3">
    <location>
        <begin position="1309"/>
        <end position="1323"/>
    </location>
</feature>
<dbReference type="Proteomes" id="UP000639338">
    <property type="component" value="Unassembled WGS sequence"/>
</dbReference>
<feature type="compositionally biased region" description="Basic residues" evidence="3">
    <location>
        <begin position="1287"/>
        <end position="1296"/>
    </location>
</feature>